<proteinExistence type="inferred from homology"/>
<reference evidence="8" key="1">
    <citation type="submission" date="2018-05" db="EMBL/GenBank/DDBJ databases">
        <authorList>
            <person name="Lanie J.A."/>
            <person name="Ng W.-L."/>
            <person name="Kazmierczak K.M."/>
            <person name="Andrzejewski T.M."/>
            <person name="Davidsen T.M."/>
            <person name="Wayne K.J."/>
            <person name="Tettelin H."/>
            <person name="Glass J.I."/>
            <person name="Rusch D."/>
            <person name="Podicherti R."/>
            <person name="Tsui H.-C.T."/>
            <person name="Winkler M.E."/>
        </authorList>
    </citation>
    <scope>NUCLEOTIDE SEQUENCE</scope>
</reference>
<dbReference type="EMBL" id="UINC01000665">
    <property type="protein sequence ID" value="SUZ59134.1"/>
    <property type="molecule type" value="Genomic_DNA"/>
</dbReference>
<dbReference type="CDD" id="cd06563">
    <property type="entry name" value="GH20_chitobiase-like"/>
    <property type="match status" value="1"/>
</dbReference>
<dbReference type="PRINTS" id="PR00738">
    <property type="entry name" value="GLHYDRLASE20"/>
</dbReference>
<evidence type="ECO:0000259" key="7">
    <source>
        <dbReference type="Pfam" id="PF02838"/>
    </source>
</evidence>
<dbReference type="SUPFAM" id="SSF55545">
    <property type="entry name" value="beta-N-acetylhexosaminidase-like domain"/>
    <property type="match status" value="1"/>
</dbReference>
<dbReference type="InterPro" id="IPR025705">
    <property type="entry name" value="Beta_hexosaminidase_sua/sub"/>
</dbReference>
<evidence type="ECO:0000259" key="6">
    <source>
        <dbReference type="Pfam" id="PF00728"/>
    </source>
</evidence>
<evidence type="ECO:0000256" key="2">
    <source>
        <dbReference type="ARBA" id="ARBA00006285"/>
    </source>
</evidence>
<accession>A0A381NY77</accession>
<keyword evidence="4" id="KW-0378">Hydrolase</keyword>
<dbReference type="GO" id="GO:0005975">
    <property type="term" value="P:carbohydrate metabolic process"/>
    <property type="evidence" value="ECO:0007669"/>
    <property type="project" value="InterPro"/>
</dbReference>
<dbReference type="Gene3D" id="3.20.20.80">
    <property type="entry name" value="Glycosidases"/>
    <property type="match status" value="1"/>
</dbReference>
<comment type="catalytic activity">
    <reaction evidence="1">
        <text>Hydrolysis of terminal non-reducing N-acetyl-D-hexosamine residues in N-acetyl-beta-D-hexosaminides.</text>
        <dbReference type="EC" id="3.2.1.52"/>
    </reaction>
</comment>
<comment type="similarity">
    <text evidence="2">Belongs to the glycosyl hydrolase 20 family.</text>
</comment>
<dbReference type="GO" id="GO:0004563">
    <property type="term" value="F:beta-N-acetylhexosaminidase activity"/>
    <property type="evidence" value="ECO:0007669"/>
    <property type="project" value="UniProtKB-EC"/>
</dbReference>
<keyword evidence="5" id="KW-0326">Glycosidase</keyword>
<evidence type="ECO:0000256" key="3">
    <source>
        <dbReference type="ARBA" id="ARBA00012663"/>
    </source>
</evidence>
<sequence length="599" mass="69308">MKNIIYIIIYLFSISYGHAQKNYIIPEPTNITIPNSKEIGFRLSKKTSIELSGIDNSRSYIKSFIKYVENETGFILNTKYNKKTNILFKVQSGINNLGNEGYKIIILPKQSLTIEANSENGLFYGIQTLKQIIHYTKRKRDDDEFTDFDIAVKTEEYKNFNSKQNINAANITTTGYKSINETGYFQGLEKTETKKLNVYDFASVIIEDNPRFGYRGMMLDVSRHFMPLNFIKKFIDIIAMHKMNTFHWHLSDDQGWRIEIKKYPKLTSIGSKRTETVAGHVLKSPVSLRIWKDVQEYDGIPHEGYYTQEEIKEVVAYASERFITIIPEIDLPGHTSSLIAAYPEYGSSDKNIGVKTIWGIQEDIIKPNENTFNFLKDVFTEIADLFPSQYIHIGGDEANKKQWIESEEVQEIMKNLELENEAQLQSYFISRMEKILNSLNKKIIGWDEIIQGGLNPNATIMSWRGVEGGITAAKAGNYAIMTPTSHCYFDYYQRKSSDEPLAIGGFTPLQKVYEFEPIPKELDLNQSSKILGAQGNLWTEFIKTPEQVEYMIVPRMTALSEVVWSKRKVRNFKEFKLRLNLYKYFLDLENINYSPHEFK</sequence>
<dbReference type="Gene3D" id="3.30.379.10">
    <property type="entry name" value="Chitobiase/beta-hexosaminidase domain 2-like"/>
    <property type="match status" value="1"/>
</dbReference>
<dbReference type="EC" id="3.2.1.52" evidence="3"/>
<gene>
    <name evidence="8" type="ORF">METZ01_LOCUS11988</name>
</gene>
<feature type="domain" description="Glycoside hydrolase family 20 catalytic" evidence="6">
    <location>
        <begin position="212"/>
        <end position="566"/>
    </location>
</feature>
<protein>
    <recommendedName>
        <fullName evidence="3">beta-N-acetylhexosaminidase</fullName>
        <ecNumber evidence="3">3.2.1.52</ecNumber>
    </recommendedName>
</protein>
<dbReference type="Pfam" id="PF00728">
    <property type="entry name" value="Glyco_hydro_20"/>
    <property type="match status" value="1"/>
</dbReference>
<name>A0A381NY77_9ZZZZ</name>
<evidence type="ECO:0000256" key="1">
    <source>
        <dbReference type="ARBA" id="ARBA00001231"/>
    </source>
</evidence>
<dbReference type="InterPro" id="IPR015883">
    <property type="entry name" value="Glyco_hydro_20_cat"/>
</dbReference>
<dbReference type="InterPro" id="IPR015882">
    <property type="entry name" value="HEX_bac_N"/>
</dbReference>
<dbReference type="InterPro" id="IPR029018">
    <property type="entry name" value="Hex-like_dom2"/>
</dbReference>
<dbReference type="InterPro" id="IPR017853">
    <property type="entry name" value="GH"/>
</dbReference>
<feature type="domain" description="Beta-hexosaminidase bacterial type N-terminal" evidence="7">
    <location>
        <begin position="23"/>
        <end position="136"/>
    </location>
</feature>
<dbReference type="GO" id="GO:0016020">
    <property type="term" value="C:membrane"/>
    <property type="evidence" value="ECO:0007669"/>
    <property type="project" value="TreeGrafter"/>
</dbReference>
<dbReference type="SUPFAM" id="SSF51445">
    <property type="entry name" value="(Trans)glycosidases"/>
    <property type="match status" value="1"/>
</dbReference>
<evidence type="ECO:0000256" key="4">
    <source>
        <dbReference type="ARBA" id="ARBA00022801"/>
    </source>
</evidence>
<dbReference type="AlphaFoldDB" id="A0A381NY77"/>
<evidence type="ECO:0000256" key="5">
    <source>
        <dbReference type="ARBA" id="ARBA00023295"/>
    </source>
</evidence>
<organism evidence="8">
    <name type="scientific">marine metagenome</name>
    <dbReference type="NCBI Taxonomy" id="408172"/>
    <lineage>
        <taxon>unclassified sequences</taxon>
        <taxon>metagenomes</taxon>
        <taxon>ecological metagenomes</taxon>
    </lineage>
</organism>
<dbReference type="PIRSF" id="PIRSF001093">
    <property type="entry name" value="B-hxosamndse_ab_euk"/>
    <property type="match status" value="1"/>
</dbReference>
<dbReference type="Pfam" id="PF02838">
    <property type="entry name" value="Glyco_hydro_20b"/>
    <property type="match status" value="1"/>
</dbReference>
<dbReference type="PANTHER" id="PTHR22600">
    <property type="entry name" value="BETA-HEXOSAMINIDASE"/>
    <property type="match status" value="1"/>
</dbReference>
<dbReference type="GO" id="GO:0030203">
    <property type="term" value="P:glycosaminoglycan metabolic process"/>
    <property type="evidence" value="ECO:0007669"/>
    <property type="project" value="TreeGrafter"/>
</dbReference>
<evidence type="ECO:0000313" key="8">
    <source>
        <dbReference type="EMBL" id="SUZ59134.1"/>
    </source>
</evidence>
<dbReference type="PANTHER" id="PTHR22600:SF57">
    <property type="entry name" value="BETA-N-ACETYLHEXOSAMINIDASE"/>
    <property type="match status" value="1"/>
</dbReference>